<protein>
    <submittedName>
        <fullName evidence="2">Uncharacterized protein</fullName>
    </submittedName>
</protein>
<name>A0A6J5WM97_PRUAR</name>
<dbReference type="Proteomes" id="UP000507245">
    <property type="component" value="Unassembled WGS sequence"/>
</dbReference>
<evidence type="ECO:0000313" key="2">
    <source>
        <dbReference type="EMBL" id="CAB4301523.1"/>
    </source>
</evidence>
<gene>
    <name evidence="2" type="ORF">ORAREDHAP_LOCUS17042</name>
</gene>
<dbReference type="EMBL" id="CAEKKB010000002">
    <property type="protein sequence ID" value="CAB4301523.1"/>
    <property type="molecule type" value="Genomic_DNA"/>
</dbReference>
<feature type="region of interest" description="Disordered" evidence="1">
    <location>
        <begin position="20"/>
        <end position="45"/>
    </location>
</feature>
<accession>A0A6J5WM97</accession>
<feature type="compositionally biased region" description="Polar residues" evidence="1">
    <location>
        <begin position="30"/>
        <end position="39"/>
    </location>
</feature>
<reference evidence="3" key="1">
    <citation type="journal article" date="2020" name="Genome Biol.">
        <title>Gamete binning: chromosome-level and haplotype-resolved genome assembly enabled by high-throughput single-cell sequencing of gamete genomes.</title>
        <authorList>
            <person name="Campoy J.A."/>
            <person name="Sun H."/>
            <person name="Goel M."/>
            <person name="Jiao W.-B."/>
            <person name="Folz-Donahue K."/>
            <person name="Wang N."/>
            <person name="Rubio M."/>
            <person name="Liu C."/>
            <person name="Kukat C."/>
            <person name="Ruiz D."/>
            <person name="Huettel B."/>
            <person name="Schneeberger K."/>
        </authorList>
    </citation>
    <scope>NUCLEOTIDE SEQUENCE [LARGE SCALE GENOMIC DNA]</scope>
    <source>
        <strain evidence="3">cv. Rojo Pasion</strain>
    </source>
</reference>
<organism evidence="2 3">
    <name type="scientific">Prunus armeniaca</name>
    <name type="common">Apricot</name>
    <name type="synonym">Armeniaca vulgaris</name>
    <dbReference type="NCBI Taxonomy" id="36596"/>
    <lineage>
        <taxon>Eukaryota</taxon>
        <taxon>Viridiplantae</taxon>
        <taxon>Streptophyta</taxon>
        <taxon>Embryophyta</taxon>
        <taxon>Tracheophyta</taxon>
        <taxon>Spermatophyta</taxon>
        <taxon>Magnoliopsida</taxon>
        <taxon>eudicotyledons</taxon>
        <taxon>Gunneridae</taxon>
        <taxon>Pentapetalae</taxon>
        <taxon>rosids</taxon>
        <taxon>fabids</taxon>
        <taxon>Rosales</taxon>
        <taxon>Rosaceae</taxon>
        <taxon>Amygdaloideae</taxon>
        <taxon>Amygdaleae</taxon>
        <taxon>Prunus</taxon>
    </lineage>
</organism>
<dbReference type="AlphaFoldDB" id="A0A6J5WM97"/>
<dbReference type="OrthoDB" id="2017676at2759"/>
<keyword evidence="3" id="KW-1185">Reference proteome</keyword>
<evidence type="ECO:0000313" key="3">
    <source>
        <dbReference type="Proteomes" id="UP000507245"/>
    </source>
</evidence>
<evidence type="ECO:0000256" key="1">
    <source>
        <dbReference type="SAM" id="MobiDB-lite"/>
    </source>
</evidence>
<proteinExistence type="predicted"/>
<feature type="compositionally biased region" description="Basic and acidic residues" evidence="1">
    <location>
        <begin position="20"/>
        <end position="29"/>
    </location>
</feature>
<sequence>MVNQEEALLQLTETCLKISDSNEKEDQKESPSGLSQIKGKNNGKWMCSLPSSEKRKSSIFDEEACQNGQGLKSFELGLGFVDKKSEPRPNNVSGLLAKGKFPLFDEFPIDTGANQIDQNSGALVINGQVGGEVSDTKVGDYGASYWGGGIQNPAIDGAFDNQRGNMDLNLCSEEEISHNQESTSIWGFGICLVKQYISEY</sequence>